<organism evidence="1 2">
    <name type="scientific">Blautia luti</name>
    <dbReference type="NCBI Taxonomy" id="89014"/>
    <lineage>
        <taxon>Bacteria</taxon>
        <taxon>Bacillati</taxon>
        <taxon>Bacillota</taxon>
        <taxon>Clostridia</taxon>
        <taxon>Lachnospirales</taxon>
        <taxon>Lachnospiraceae</taxon>
        <taxon>Blautia</taxon>
    </lineage>
</organism>
<keyword evidence="2" id="KW-1185">Reference proteome</keyword>
<dbReference type="AlphaFoldDB" id="A0A564VJY0"/>
<proteinExistence type="predicted"/>
<evidence type="ECO:0000313" key="2">
    <source>
        <dbReference type="Proteomes" id="UP000408482"/>
    </source>
</evidence>
<gene>
    <name evidence="1" type="ORF">RSSSTS7063_02493</name>
</gene>
<accession>A0A564VJY0</accession>
<reference evidence="1 2" key="1">
    <citation type="submission" date="2019-07" db="EMBL/GenBank/DDBJ databases">
        <authorList>
            <person name="Hibberd C M."/>
            <person name="Gehrig L. J."/>
            <person name="Chang H.-W."/>
            <person name="Venkatesh S."/>
        </authorList>
    </citation>
    <scope>NUCLEOTIDE SEQUENCE [LARGE SCALE GENOMIC DNA]</scope>
    <source>
        <strain evidence="1">Blautia_luti_SSTS_Bg7063</strain>
    </source>
</reference>
<protein>
    <submittedName>
        <fullName evidence="1">Uncharacterized protein</fullName>
    </submittedName>
</protein>
<dbReference type="RefSeq" id="WP_144092865.1">
    <property type="nucleotide sequence ID" value="NZ_CABHMX010000030.1"/>
</dbReference>
<dbReference type="EMBL" id="CABHNW010000022">
    <property type="protein sequence ID" value="VUX32761.1"/>
    <property type="molecule type" value="Genomic_DNA"/>
</dbReference>
<sequence>MKKGKYEKAGRKAIKAGTLEYSSTDELAILSLKVLDTIAGNSKNISAKDAILVLKDAADIYLQFQGV</sequence>
<name>A0A564VJY0_9FIRM</name>
<evidence type="ECO:0000313" key="1">
    <source>
        <dbReference type="EMBL" id="VUX32761.1"/>
    </source>
</evidence>
<dbReference type="Proteomes" id="UP000408482">
    <property type="component" value="Unassembled WGS sequence"/>
</dbReference>